<dbReference type="Pfam" id="PF13335">
    <property type="entry name" value="Mg_chelatase_C"/>
    <property type="match status" value="1"/>
</dbReference>
<dbReference type="Gene3D" id="3.40.50.300">
    <property type="entry name" value="P-loop containing nucleotide triphosphate hydrolases"/>
    <property type="match status" value="1"/>
</dbReference>
<accession>A0A1I5NFK6</accession>
<evidence type="ECO:0000259" key="2">
    <source>
        <dbReference type="Pfam" id="PF01078"/>
    </source>
</evidence>
<name>A0A1I5NFK6_9BACT</name>
<dbReference type="PANTHER" id="PTHR32039">
    <property type="entry name" value="MAGNESIUM-CHELATASE SUBUNIT CHLI"/>
    <property type="match status" value="1"/>
</dbReference>
<dbReference type="NCBIfam" id="TIGR00368">
    <property type="entry name" value="YifB family Mg chelatase-like AAA ATPase"/>
    <property type="match status" value="1"/>
</dbReference>
<evidence type="ECO:0000256" key="1">
    <source>
        <dbReference type="SAM" id="MobiDB-lite"/>
    </source>
</evidence>
<evidence type="ECO:0000313" key="5">
    <source>
        <dbReference type="Proteomes" id="UP000199227"/>
    </source>
</evidence>
<dbReference type="InterPro" id="IPR004482">
    <property type="entry name" value="Mg_chelat-rel"/>
</dbReference>
<dbReference type="Proteomes" id="UP000199227">
    <property type="component" value="Unassembled WGS sequence"/>
</dbReference>
<sequence length="502" mass="55973">MKQLLSATLDGINAKKVEVEAAFTKGLPAFGIVGLASSSIQEAKERVKAALLTNGFSFPPLRITVSMSPSDLLKTGSHMDLAIALVIALQNENIDLEDFYVFGELGLDGRLKDTRSIFPILLSLRNQKLITKAIVPTESLEKLSMIPGITYIGVENLFEAIAVCKKEQPPREIEATPIDGETIEVGEVNYFFIKDYPEDFLDVKGQEIAKRASLIAASGMHNMLMEGSPGCGKSMIAKRLQHILPPMSLEEILQANQYALLGNEEPIFEPKRPQRSPHHSASKPSIFGGGSHHAKIGEVALANSGILFFDEFPHFSKTVLEALREPLQDYKVLISRVNSKIAYDTKFMFIAAQNPCPCGNLLSSIHTCRCSDLEIKRYKQRLSDPLLDRIDIYVQMQESSSEDKPSISSSSMHKEVIKAFIQQMKRGQKHLNGKLDEKEIEKYCILDNEAEQVLYKAVNSFGLSHRSVANVKKVSRTIADLEESKEIEKRHILEALSFRRRS</sequence>
<protein>
    <submittedName>
        <fullName evidence="4">Magnesium chelatase family protein</fullName>
    </submittedName>
</protein>
<dbReference type="OrthoDB" id="9813147at2"/>
<dbReference type="Gene3D" id="3.30.230.10">
    <property type="match status" value="1"/>
</dbReference>
<dbReference type="Pfam" id="PF01078">
    <property type="entry name" value="Mg_chelatase"/>
    <property type="match status" value="1"/>
</dbReference>
<dbReference type="SUPFAM" id="SSF52540">
    <property type="entry name" value="P-loop containing nucleoside triphosphate hydrolases"/>
    <property type="match status" value="1"/>
</dbReference>
<gene>
    <name evidence="4" type="ORF">SAMN05216234_11033</name>
</gene>
<reference evidence="4 5" key="1">
    <citation type="submission" date="2016-10" db="EMBL/GenBank/DDBJ databases">
        <authorList>
            <person name="de Groot N.N."/>
        </authorList>
    </citation>
    <scope>NUCLEOTIDE SEQUENCE [LARGE SCALE GENOMIC DNA]</scope>
    <source>
        <strain evidence="4 5">EP1-55-1</strain>
    </source>
</reference>
<dbReference type="AlphaFoldDB" id="A0A1I5NFK6"/>
<dbReference type="STRING" id="223786.SAMN05216234_11033"/>
<dbReference type="SUPFAM" id="SSF54211">
    <property type="entry name" value="Ribosomal protein S5 domain 2-like"/>
    <property type="match status" value="1"/>
</dbReference>
<keyword evidence="5" id="KW-1185">Reference proteome</keyword>
<dbReference type="InterPro" id="IPR014721">
    <property type="entry name" value="Ribsml_uS5_D2-typ_fold_subgr"/>
</dbReference>
<dbReference type="GO" id="GO:0005524">
    <property type="term" value="F:ATP binding"/>
    <property type="evidence" value="ECO:0007669"/>
    <property type="project" value="InterPro"/>
</dbReference>
<dbReference type="PANTHER" id="PTHR32039:SF7">
    <property type="entry name" value="COMPETENCE PROTEIN COMM"/>
    <property type="match status" value="1"/>
</dbReference>
<organism evidence="4 5">
    <name type="scientific">Hydrogenimonas thermophila</name>
    <dbReference type="NCBI Taxonomy" id="223786"/>
    <lineage>
        <taxon>Bacteria</taxon>
        <taxon>Pseudomonadati</taxon>
        <taxon>Campylobacterota</taxon>
        <taxon>Epsilonproteobacteria</taxon>
        <taxon>Campylobacterales</taxon>
        <taxon>Hydrogenimonadaceae</taxon>
        <taxon>Hydrogenimonas</taxon>
    </lineage>
</organism>
<dbReference type="InterPro" id="IPR020568">
    <property type="entry name" value="Ribosomal_Su5_D2-typ_SF"/>
</dbReference>
<dbReference type="EMBL" id="FOXB01000010">
    <property type="protein sequence ID" value="SFP20625.1"/>
    <property type="molecule type" value="Genomic_DNA"/>
</dbReference>
<dbReference type="Pfam" id="PF13541">
    <property type="entry name" value="ChlI"/>
    <property type="match status" value="1"/>
</dbReference>
<evidence type="ECO:0000259" key="3">
    <source>
        <dbReference type="Pfam" id="PF13335"/>
    </source>
</evidence>
<dbReference type="InterPro" id="IPR027417">
    <property type="entry name" value="P-loop_NTPase"/>
</dbReference>
<dbReference type="RefSeq" id="WP_092911740.1">
    <property type="nucleotide sequence ID" value="NZ_CP136592.1"/>
</dbReference>
<feature type="region of interest" description="Disordered" evidence="1">
    <location>
        <begin position="268"/>
        <end position="289"/>
    </location>
</feature>
<dbReference type="InterPro" id="IPR025158">
    <property type="entry name" value="Mg_chelat-rel_C"/>
</dbReference>
<dbReference type="InterPro" id="IPR000523">
    <property type="entry name" value="Mg_chelatse_chII-like_cat_dom"/>
</dbReference>
<feature type="domain" description="Magnesium chelatase ChlI-like catalytic" evidence="2">
    <location>
        <begin position="199"/>
        <end position="402"/>
    </location>
</feature>
<dbReference type="InterPro" id="IPR045006">
    <property type="entry name" value="CHLI-like"/>
</dbReference>
<evidence type="ECO:0000313" key="4">
    <source>
        <dbReference type="EMBL" id="SFP20625.1"/>
    </source>
</evidence>
<feature type="domain" description="Mg chelatase-related protein C-terminal" evidence="3">
    <location>
        <begin position="408"/>
        <end position="499"/>
    </location>
</feature>
<proteinExistence type="predicted"/>